<feature type="non-terminal residue" evidence="1">
    <location>
        <position position="37"/>
    </location>
</feature>
<protein>
    <submittedName>
        <fullName evidence="1">HKR1 isoform 24</fullName>
    </submittedName>
</protein>
<evidence type="ECO:0000313" key="1">
    <source>
        <dbReference type="EMBL" id="PNJ06935.1"/>
    </source>
</evidence>
<dbReference type="AlphaFoldDB" id="A0A2J8REI2"/>
<accession>A0A2J8REI2</accession>
<gene>
    <name evidence="1" type="ORF">CR201_G0051563</name>
</gene>
<sequence length="37" mass="4011">MRISHTVFTMLSTCMVHRQTMSCSGAGGITVVLNVLK</sequence>
<reference evidence="1" key="1">
    <citation type="submission" date="2017-12" db="EMBL/GenBank/DDBJ databases">
        <title>High-resolution comparative analysis of great ape genomes.</title>
        <authorList>
            <person name="Pollen A."/>
            <person name="Hastie A."/>
            <person name="Hormozdiari F."/>
            <person name="Dougherty M."/>
            <person name="Liu R."/>
            <person name="Chaisson M."/>
            <person name="Hoppe E."/>
            <person name="Hill C."/>
            <person name="Pang A."/>
            <person name="Hillier L."/>
            <person name="Baker C."/>
            <person name="Armstrong J."/>
            <person name="Shendure J."/>
            <person name="Paten B."/>
            <person name="Wilson R."/>
            <person name="Chao H."/>
            <person name="Schneider V."/>
            <person name="Ventura M."/>
            <person name="Kronenberg Z."/>
            <person name="Murali S."/>
            <person name="Gordon D."/>
            <person name="Cantsilieris S."/>
            <person name="Munson K."/>
            <person name="Nelson B."/>
            <person name="Raja A."/>
            <person name="Underwood J."/>
            <person name="Diekhans M."/>
            <person name="Fiddes I."/>
            <person name="Haussler D."/>
            <person name="Eichler E."/>
        </authorList>
    </citation>
    <scope>NUCLEOTIDE SEQUENCE [LARGE SCALE GENOMIC DNA]</scope>
    <source>
        <strain evidence="1">Susie</strain>
    </source>
</reference>
<organism evidence="1">
    <name type="scientific">Pongo abelii</name>
    <name type="common">Sumatran orangutan</name>
    <name type="synonym">Pongo pygmaeus abelii</name>
    <dbReference type="NCBI Taxonomy" id="9601"/>
    <lineage>
        <taxon>Eukaryota</taxon>
        <taxon>Metazoa</taxon>
        <taxon>Chordata</taxon>
        <taxon>Craniata</taxon>
        <taxon>Vertebrata</taxon>
        <taxon>Euteleostomi</taxon>
        <taxon>Mammalia</taxon>
        <taxon>Eutheria</taxon>
        <taxon>Euarchontoglires</taxon>
        <taxon>Primates</taxon>
        <taxon>Haplorrhini</taxon>
        <taxon>Catarrhini</taxon>
        <taxon>Hominidae</taxon>
        <taxon>Pongo</taxon>
    </lineage>
</organism>
<name>A0A2J8REI2_PONAB</name>
<comment type="caution">
    <text evidence="1">The sequence shown here is derived from an EMBL/GenBank/DDBJ whole genome shotgun (WGS) entry which is preliminary data.</text>
</comment>
<proteinExistence type="predicted"/>
<dbReference type="EMBL" id="NDHI03003707">
    <property type="protein sequence ID" value="PNJ06935.1"/>
    <property type="molecule type" value="Genomic_DNA"/>
</dbReference>